<dbReference type="InterPro" id="IPR035994">
    <property type="entry name" value="Nucleoside_phosphorylase_sf"/>
</dbReference>
<protein>
    <recommendedName>
        <fullName evidence="2">Nucleoside phosphorylase domain-containing protein</fullName>
    </recommendedName>
</protein>
<sequence length="355" mass="39353">MARGLRVALLFFYGVMMLSADFHQQANAAVSSNTIQLINNANEHGPYLGLVIPNLFEMNPLLQSPNFTATDLIIDFSGRRFRFGTIGEKKVILVMTGLSLINAGITTQLLLSFFNIEGVVHYGIAGNANPSLNIGDVTIPRYWAHTGLWNWQRYGHGPEEELPLEANGDYTRDIGYLKFANYTVNVTGCSAYDNLLNNVWYQPEEVFPVDGNPEERQHVFWVPVDLAYFEISQTLKDLKLEGCLNSTTCLSETPKVVTVERGASASIYLDNAAYRSFIYDKFNVSPVEMETVAVALICLQQKIPFIAFRALSDLAGGGSAHSNEADTFISLAANNSVAVVLEFIKRLPVKKTYIS</sequence>
<dbReference type="Pfam" id="PF01048">
    <property type="entry name" value="PNP_UDP_1"/>
    <property type="match status" value="1"/>
</dbReference>
<dbReference type="CDD" id="cd09008">
    <property type="entry name" value="MTAN"/>
    <property type="match status" value="1"/>
</dbReference>
<dbReference type="InterPro" id="IPR000845">
    <property type="entry name" value="Nucleoside_phosphorylase_d"/>
</dbReference>
<reference evidence="4" key="1">
    <citation type="journal article" date="2016" name="Nat. Biotechnol.">
        <title>Sequencing wild and cultivated cassava and related species reveals extensive interspecific hybridization and genetic diversity.</title>
        <authorList>
            <person name="Bredeson J.V."/>
            <person name="Lyons J.B."/>
            <person name="Prochnik S.E."/>
            <person name="Wu G.A."/>
            <person name="Ha C.M."/>
            <person name="Edsinger-Gonzales E."/>
            <person name="Grimwood J."/>
            <person name="Schmutz J."/>
            <person name="Rabbi I.Y."/>
            <person name="Egesi C."/>
            <person name="Nauluvula P."/>
            <person name="Lebot V."/>
            <person name="Ndunguru J."/>
            <person name="Mkamilo G."/>
            <person name="Bart R.S."/>
            <person name="Setter T.L."/>
            <person name="Gleadow R.M."/>
            <person name="Kulakow P."/>
            <person name="Ferguson M.E."/>
            <person name="Rounsley S."/>
            <person name="Rokhsar D.S."/>
        </authorList>
    </citation>
    <scope>NUCLEOTIDE SEQUENCE [LARGE SCALE GENOMIC DNA]</scope>
    <source>
        <strain evidence="4">cv. AM560-2</strain>
    </source>
</reference>
<organism evidence="3 4">
    <name type="scientific">Manihot esculenta</name>
    <name type="common">Cassava</name>
    <name type="synonym">Jatropha manihot</name>
    <dbReference type="NCBI Taxonomy" id="3983"/>
    <lineage>
        <taxon>Eukaryota</taxon>
        <taxon>Viridiplantae</taxon>
        <taxon>Streptophyta</taxon>
        <taxon>Embryophyta</taxon>
        <taxon>Tracheophyta</taxon>
        <taxon>Spermatophyta</taxon>
        <taxon>Magnoliopsida</taxon>
        <taxon>eudicotyledons</taxon>
        <taxon>Gunneridae</taxon>
        <taxon>Pentapetalae</taxon>
        <taxon>rosids</taxon>
        <taxon>fabids</taxon>
        <taxon>Malpighiales</taxon>
        <taxon>Euphorbiaceae</taxon>
        <taxon>Crotonoideae</taxon>
        <taxon>Manihoteae</taxon>
        <taxon>Manihot</taxon>
    </lineage>
</organism>
<dbReference type="Gene3D" id="3.40.50.1580">
    <property type="entry name" value="Nucleoside phosphorylase domain"/>
    <property type="match status" value="1"/>
</dbReference>
<gene>
    <name evidence="3" type="ORF">MANES_16G072200v8</name>
</gene>
<dbReference type="OrthoDB" id="1891335at2759"/>
<evidence type="ECO:0000313" key="4">
    <source>
        <dbReference type="Proteomes" id="UP000091857"/>
    </source>
</evidence>
<keyword evidence="1" id="KW-0732">Signal</keyword>
<proteinExistence type="predicted"/>
<dbReference type="AlphaFoldDB" id="A0A2C9UAI4"/>
<evidence type="ECO:0000259" key="2">
    <source>
        <dbReference type="Pfam" id="PF01048"/>
    </source>
</evidence>
<dbReference type="EMBL" id="CM004402">
    <property type="protein sequence ID" value="OAY26757.1"/>
    <property type="molecule type" value="Genomic_DNA"/>
</dbReference>
<dbReference type="GO" id="GO:0009116">
    <property type="term" value="P:nucleoside metabolic process"/>
    <property type="evidence" value="ECO:0007669"/>
    <property type="project" value="InterPro"/>
</dbReference>
<dbReference type="STRING" id="3983.A0A2C9UAI4"/>
<dbReference type="GO" id="GO:0003824">
    <property type="term" value="F:catalytic activity"/>
    <property type="evidence" value="ECO:0007669"/>
    <property type="project" value="InterPro"/>
</dbReference>
<dbReference type="Gramene" id="Manes.16G072200.1.v8.1">
    <property type="protein sequence ID" value="Manes.16G072200.1.v8.1.CDS"/>
    <property type="gene ID" value="Manes.16G072200.v8.1"/>
</dbReference>
<dbReference type="PANTHER" id="PTHR21234:SF19">
    <property type="entry name" value="BARK STORAGE PROTEIN B-LIKE"/>
    <property type="match status" value="1"/>
</dbReference>
<dbReference type="PANTHER" id="PTHR21234">
    <property type="entry name" value="PURINE NUCLEOSIDE PHOSPHORYLASE"/>
    <property type="match status" value="1"/>
</dbReference>
<name>A0A2C9UAI4_MANES</name>
<accession>A0A2C9UAI4</accession>
<feature type="domain" description="Nucleoside phosphorylase" evidence="2">
    <location>
        <begin position="49"/>
        <end position="345"/>
    </location>
</feature>
<feature type="signal peptide" evidence="1">
    <location>
        <begin position="1"/>
        <end position="20"/>
    </location>
</feature>
<feature type="chain" id="PRO_5012994032" description="Nucleoside phosphorylase domain-containing protein" evidence="1">
    <location>
        <begin position="21"/>
        <end position="355"/>
    </location>
</feature>
<comment type="caution">
    <text evidence="3">The sequence shown here is derived from an EMBL/GenBank/DDBJ whole genome shotgun (WGS) entry which is preliminary data.</text>
</comment>
<keyword evidence="4" id="KW-1185">Reference proteome</keyword>
<evidence type="ECO:0000313" key="3">
    <source>
        <dbReference type="EMBL" id="OAY26757.1"/>
    </source>
</evidence>
<evidence type="ECO:0000256" key="1">
    <source>
        <dbReference type="SAM" id="SignalP"/>
    </source>
</evidence>
<dbReference type="Proteomes" id="UP000091857">
    <property type="component" value="Chromosome 16"/>
</dbReference>
<dbReference type="SUPFAM" id="SSF53167">
    <property type="entry name" value="Purine and uridine phosphorylases"/>
    <property type="match status" value="1"/>
</dbReference>